<dbReference type="InterPro" id="IPR012902">
    <property type="entry name" value="N_methyl_site"/>
</dbReference>
<proteinExistence type="inferred from homology"/>
<evidence type="ECO:0000256" key="11">
    <source>
        <dbReference type="SAM" id="Phobius"/>
    </source>
</evidence>
<dbReference type="OrthoDB" id="8594937at2"/>
<evidence type="ECO:0000256" key="3">
    <source>
        <dbReference type="ARBA" id="ARBA00022475"/>
    </source>
</evidence>
<protein>
    <recommendedName>
        <fullName evidence="2">Type II secretion system protein H</fullName>
    </recommendedName>
    <alternativeName>
        <fullName evidence="10">General secretion pathway protein H</fullName>
    </alternativeName>
</protein>
<keyword evidence="7 11" id="KW-1133">Transmembrane helix</keyword>
<comment type="subcellular location">
    <subcellularLocation>
        <location evidence="1">Cell inner membrane</location>
        <topology evidence="1">Single-pass membrane protein</topology>
    </subcellularLocation>
</comment>
<accession>A0A3S9SMZ1</accession>
<evidence type="ECO:0000256" key="6">
    <source>
        <dbReference type="ARBA" id="ARBA00022692"/>
    </source>
</evidence>
<dbReference type="Proteomes" id="UP000282435">
    <property type="component" value="Chromosome"/>
</dbReference>
<dbReference type="Gene3D" id="3.30.700.10">
    <property type="entry name" value="Glycoprotein, Type 4 Pilin"/>
    <property type="match status" value="1"/>
</dbReference>
<keyword evidence="4" id="KW-0488">Methylation</keyword>
<dbReference type="InterPro" id="IPR022346">
    <property type="entry name" value="T2SS_GspH"/>
</dbReference>
<dbReference type="Pfam" id="PF12019">
    <property type="entry name" value="GspH"/>
    <property type="match status" value="1"/>
</dbReference>
<evidence type="ECO:0000256" key="10">
    <source>
        <dbReference type="ARBA" id="ARBA00030775"/>
    </source>
</evidence>
<evidence type="ECO:0000256" key="4">
    <source>
        <dbReference type="ARBA" id="ARBA00022481"/>
    </source>
</evidence>
<organism evidence="13 14">
    <name type="scientific">Eikenella corrodens</name>
    <dbReference type="NCBI Taxonomy" id="539"/>
    <lineage>
        <taxon>Bacteria</taxon>
        <taxon>Pseudomonadati</taxon>
        <taxon>Pseudomonadota</taxon>
        <taxon>Betaproteobacteria</taxon>
        <taxon>Neisseriales</taxon>
        <taxon>Neisseriaceae</taxon>
        <taxon>Eikenella</taxon>
    </lineage>
</organism>
<dbReference type="NCBIfam" id="TIGR02532">
    <property type="entry name" value="IV_pilin_GFxxxE"/>
    <property type="match status" value="1"/>
</dbReference>
<gene>
    <name evidence="13" type="ORF">ELB75_11540</name>
</gene>
<evidence type="ECO:0000256" key="9">
    <source>
        <dbReference type="ARBA" id="ARBA00025772"/>
    </source>
</evidence>
<comment type="similarity">
    <text evidence="9">Belongs to the GSP H family.</text>
</comment>
<sequence length="225" mass="24627">MAMKTRQHTQGFTLIELMITITLIGIMATIAIPSMRDFLVRQRLASDVNRVTTLFNFARSEAVRRNQPVLICGGITIKSDGKPNNGCGTIRGSNKAFLAFVDKDNNNNYNNNNDEALRSALLSRDGDIRIITLGLDFTPKDGNQKAARFSFLPNGTFAVGLMQTGSSIPTYDYSANYARITASNGNHVYMSLVAPSGRVISCGSLTKAQFDSLLGNDYKTYCAFN</sequence>
<evidence type="ECO:0000256" key="8">
    <source>
        <dbReference type="ARBA" id="ARBA00023136"/>
    </source>
</evidence>
<evidence type="ECO:0000313" key="13">
    <source>
        <dbReference type="EMBL" id="AZR60860.1"/>
    </source>
</evidence>
<keyword evidence="5" id="KW-0997">Cell inner membrane</keyword>
<dbReference type="InterPro" id="IPR045584">
    <property type="entry name" value="Pilin-like"/>
</dbReference>
<evidence type="ECO:0000313" key="14">
    <source>
        <dbReference type="Proteomes" id="UP000282435"/>
    </source>
</evidence>
<dbReference type="Pfam" id="PF07963">
    <property type="entry name" value="N_methyl"/>
    <property type="match status" value="1"/>
</dbReference>
<evidence type="ECO:0000256" key="2">
    <source>
        <dbReference type="ARBA" id="ARBA00021549"/>
    </source>
</evidence>
<evidence type="ECO:0000259" key="12">
    <source>
        <dbReference type="Pfam" id="PF12019"/>
    </source>
</evidence>
<dbReference type="PROSITE" id="PS00409">
    <property type="entry name" value="PROKAR_NTER_METHYL"/>
    <property type="match status" value="1"/>
</dbReference>
<evidence type="ECO:0000256" key="1">
    <source>
        <dbReference type="ARBA" id="ARBA00004377"/>
    </source>
</evidence>
<dbReference type="GO" id="GO:0015628">
    <property type="term" value="P:protein secretion by the type II secretion system"/>
    <property type="evidence" value="ECO:0007669"/>
    <property type="project" value="InterPro"/>
</dbReference>
<dbReference type="GO" id="GO:0015627">
    <property type="term" value="C:type II protein secretion system complex"/>
    <property type="evidence" value="ECO:0007669"/>
    <property type="project" value="InterPro"/>
</dbReference>
<keyword evidence="3" id="KW-1003">Cell membrane</keyword>
<dbReference type="EMBL" id="CP034670">
    <property type="protein sequence ID" value="AZR60860.1"/>
    <property type="molecule type" value="Genomic_DNA"/>
</dbReference>
<keyword evidence="8 11" id="KW-0472">Membrane</keyword>
<dbReference type="GO" id="GO:0005886">
    <property type="term" value="C:plasma membrane"/>
    <property type="evidence" value="ECO:0007669"/>
    <property type="project" value="UniProtKB-SubCell"/>
</dbReference>
<reference evidence="13 14" key="1">
    <citation type="submission" date="2018-12" db="EMBL/GenBank/DDBJ databases">
        <title>Genome sequencing of Eikenella corrodens KCOM 3110 (= JS217).</title>
        <authorList>
            <person name="Koo J.-K."/>
            <person name="Park S.-N."/>
            <person name="Lim Y.K."/>
        </authorList>
    </citation>
    <scope>NUCLEOTIDE SEQUENCE [LARGE SCALE GENOMIC DNA]</scope>
    <source>
        <strain evidence="13 14">KCOM 3110</strain>
    </source>
</reference>
<evidence type="ECO:0000256" key="7">
    <source>
        <dbReference type="ARBA" id="ARBA00022989"/>
    </source>
</evidence>
<dbReference type="AlphaFoldDB" id="A0A3S9SMZ1"/>
<dbReference type="SUPFAM" id="SSF54523">
    <property type="entry name" value="Pili subunits"/>
    <property type="match status" value="1"/>
</dbReference>
<name>A0A3S9SMZ1_EIKCO</name>
<evidence type="ECO:0000256" key="5">
    <source>
        <dbReference type="ARBA" id="ARBA00022519"/>
    </source>
</evidence>
<feature type="domain" description="General secretion pathway GspH" evidence="12">
    <location>
        <begin position="48"/>
        <end position="160"/>
    </location>
</feature>
<keyword evidence="6 11" id="KW-0812">Transmembrane</keyword>
<feature type="transmembrane region" description="Helical" evidence="11">
    <location>
        <begin position="12"/>
        <end position="32"/>
    </location>
</feature>